<dbReference type="EMBL" id="FRBK01000043">
    <property type="protein sequence ID" value="SHN34185.1"/>
    <property type="molecule type" value="Genomic_DNA"/>
</dbReference>
<protein>
    <submittedName>
        <fullName evidence="1">Uncharacterized protein</fullName>
    </submittedName>
</protein>
<gene>
    <name evidence="1" type="ORF">SAMN05216268_1434</name>
</gene>
<comment type="caution">
    <text evidence="1">The sequence shown here is derived from an EMBL/GenBank/DDBJ whole genome shotgun (WGS) entry which is preliminary data.</text>
</comment>
<organism evidence="1 2">
    <name type="scientific">Streptomyces yunnanensis</name>
    <dbReference type="NCBI Taxonomy" id="156453"/>
    <lineage>
        <taxon>Bacteria</taxon>
        <taxon>Bacillati</taxon>
        <taxon>Actinomycetota</taxon>
        <taxon>Actinomycetes</taxon>
        <taxon>Kitasatosporales</taxon>
        <taxon>Streptomycetaceae</taxon>
        <taxon>Streptomyces</taxon>
    </lineage>
</organism>
<dbReference type="AlphaFoldDB" id="A0A9X8R0H6"/>
<reference evidence="2" key="1">
    <citation type="submission" date="2016-11" db="EMBL/GenBank/DDBJ databases">
        <authorList>
            <person name="Jaros S."/>
            <person name="Januszkiewicz K."/>
            <person name="Wedrychowicz H."/>
        </authorList>
    </citation>
    <scope>NUCLEOTIDE SEQUENCE [LARGE SCALE GENOMIC DNA]</scope>
    <source>
        <strain evidence="2">CGMCC 4.3555</strain>
    </source>
</reference>
<accession>A0A9X8R0H6</accession>
<evidence type="ECO:0000313" key="1">
    <source>
        <dbReference type="EMBL" id="SHN34185.1"/>
    </source>
</evidence>
<dbReference type="Proteomes" id="UP000184388">
    <property type="component" value="Unassembled WGS sequence"/>
</dbReference>
<sequence length="115" mass="12926">MAEGKLHHPSALLPTHSPIVEEFPSGAPEFPGPQYFGPGQANIWILLLRLRLIAHGWIEEDQITDLQADPGLWHARVWDEDLRYACTRAQLARGCRGTAADGYPTEDTWNQLWAP</sequence>
<proteinExistence type="predicted"/>
<name>A0A9X8R0H6_9ACTN</name>
<evidence type="ECO:0000313" key="2">
    <source>
        <dbReference type="Proteomes" id="UP000184388"/>
    </source>
</evidence>